<dbReference type="InterPro" id="IPR035892">
    <property type="entry name" value="C2_domain_sf"/>
</dbReference>
<proteinExistence type="predicted"/>
<feature type="compositionally biased region" description="Low complexity" evidence="1">
    <location>
        <begin position="119"/>
        <end position="135"/>
    </location>
</feature>
<keyword evidence="2" id="KW-0472">Membrane</keyword>
<keyword evidence="5" id="KW-1185">Reference proteome</keyword>
<evidence type="ECO:0000313" key="5">
    <source>
        <dbReference type="Proteomes" id="UP001303046"/>
    </source>
</evidence>
<keyword evidence="2" id="KW-1133">Transmembrane helix</keyword>
<dbReference type="PROSITE" id="PS50004">
    <property type="entry name" value="C2"/>
    <property type="match status" value="2"/>
</dbReference>
<dbReference type="PANTHER" id="PTHR10024">
    <property type="entry name" value="SYNAPTOTAGMIN"/>
    <property type="match status" value="1"/>
</dbReference>
<sequence>MTSAWLKTLGSAAAAVAIDAHPHRRLDRSTRSTPTARARSLPLGGSLPHRMPSVQAVLTPSHEWLYLGVGGAIGLLGLVAIAALLAVRKRRQYPSLLLPPKQVIAVRNGFPKGPGGLKQSPSPLQSPLSTDSSPSPIVPFQSLLEDRTRKLSPSELPSERGVISFTLSYDPVSLALQVGVVECRNLCELVVSRDGQCLLDPYVKLQLLPEREHRVKTRIVRSTTCPKYDEQFTMYGVTSEQITQSTLHFQVVAFDRYSRDTVVGECVYRLADAELMLYQEMRVELALQPRASDCVAARGELLLSLTYQPAFNNLTVVVLKARGLSRNENGTADPYVKLYLRRENGERIVKKKTHVRRSTVNPVYNESFVFELPETKMDNAVIDLQVINHDRSNRNDVIGRALLNLEDQHVVEVLENPGRQVAQWHHLD</sequence>
<evidence type="ECO:0000256" key="1">
    <source>
        <dbReference type="SAM" id="MobiDB-lite"/>
    </source>
</evidence>
<feature type="domain" description="C2" evidence="3">
    <location>
        <begin position="159"/>
        <end position="285"/>
    </location>
</feature>
<protein>
    <recommendedName>
        <fullName evidence="3">C2 domain-containing protein</fullName>
    </recommendedName>
</protein>
<gene>
    <name evidence="4" type="primary">Necator_chrI.g1056</name>
    <name evidence="4" type="ORF">RB195_004932</name>
</gene>
<dbReference type="Proteomes" id="UP001303046">
    <property type="component" value="Unassembled WGS sequence"/>
</dbReference>
<organism evidence="4 5">
    <name type="scientific">Necator americanus</name>
    <name type="common">Human hookworm</name>
    <dbReference type="NCBI Taxonomy" id="51031"/>
    <lineage>
        <taxon>Eukaryota</taxon>
        <taxon>Metazoa</taxon>
        <taxon>Ecdysozoa</taxon>
        <taxon>Nematoda</taxon>
        <taxon>Chromadorea</taxon>
        <taxon>Rhabditida</taxon>
        <taxon>Rhabditina</taxon>
        <taxon>Rhabditomorpha</taxon>
        <taxon>Strongyloidea</taxon>
        <taxon>Ancylostomatidae</taxon>
        <taxon>Bunostominae</taxon>
        <taxon>Necator</taxon>
    </lineage>
</organism>
<dbReference type="PRINTS" id="PR00360">
    <property type="entry name" value="C2DOMAIN"/>
</dbReference>
<dbReference type="Pfam" id="PF00168">
    <property type="entry name" value="C2"/>
    <property type="match status" value="2"/>
</dbReference>
<evidence type="ECO:0000256" key="2">
    <source>
        <dbReference type="SAM" id="Phobius"/>
    </source>
</evidence>
<dbReference type="SUPFAM" id="SSF49562">
    <property type="entry name" value="C2 domain (Calcium/lipid-binding domain, CaLB)"/>
    <property type="match status" value="2"/>
</dbReference>
<feature type="region of interest" description="Disordered" evidence="1">
    <location>
        <begin position="109"/>
        <end position="135"/>
    </location>
</feature>
<name>A0ABR1BPM8_NECAM</name>
<dbReference type="PANTHER" id="PTHR10024:SF369">
    <property type="entry name" value="FI18813P1"/>
    <property type="match status" value="1"/>
</dbReference>
<reference evidence="4 5" key="1">
    <citation type="submission" date="2023-08" db="EMBL/GenBank/DDBJ databases">
        <title>A Necator americanus chromosomal reference genome.</title>
        <authorList>
            <person name="Ilik V."/>
            <person name="Petrzelkova K.J."/>
            <person name="Pardy F."/>
            <person name="Fuh T."/>
            <person name="Niatou-Singa F.S."/>
            <person name="Gouil Q."/>
            <person name="Baker L."/>
            <person name="Ritchie M.E."/>
            <person name="Jex A.R."/>
            <person name="Gazzola D."/>
            <person name="Li H."/>
            <person name="Toshio Fujiwara R."/>
            <person name="Zhan B."/>
            <person name="Aroian R.V."/>
            <person name="Pafco B."/>
            <person name="Schwarz E.M."/>
        </authorList>
    </citation>
    <scope>NUCLEOTIDE SEQUENCE [LARGE SCALE GENOMIC DNA]</scope>
    <source>
        <strain evidence="4 5">Aroian</strain>
        <tissue evidence="4">Whole animal</tissue>
    </source>
</reference>
<comment type="caution">
    <text evidence="4">The sequence shown here is derived from an EMBL/GenBank/DDBJ whole genome shotgun (WGS) entry which is preliminary data.</text>
</comment>
<evidence type="ECO:0000259" key="3">
    <source>
        <dbReference type="PROSITE" id="PS50004"/>
    </source>
</evidence>
<dbReference type="Gene3D" id="2.60.40.150">
    <property type="entry name" value="C2 domain"/>
    <property type="match status" value="2"/>
</dbReference>
<dbReference type="InterPro" id="IPR000008">
    <property type="entry name" value="C2_dom"/>
</dbReference>
<evidence type="ECO:0000313" key="4">
    <source>
        <dbReference type="EMBL" id="KAK6726929.1"/>
    </source>
</evidence>
<feature type="transmembrane region" description="Helical" evidence="2">
    <location>
        <begin position="64"/>
        <end position="87"/>
    </location>
</feature>
<feature type="compositionally biased region" description="Low complexity" evidence="1">
    <location>
        <begin position="31"/>
        <end position="40"/>
    </location>
</feature>
<dbReference type="EMBL" id="JAVFWL010000001">
    <property type="protein sequence ID" value="KAK6726929.1"/>
    <property type="molecule type" value="Genomic_DNA"/>
</dbReference>
<feature type="region of interest" description="Disordered" evidence="1">
    <location>
        <begin position="23"/>
        <end position="45"/>
    </location>
</feature>
<keyword evidence="2" id="KW-0812">Transmembrane</keyword>
<feature type="domain" description="C2" evidence="3">
    <location>
        <begin position="297"/>
        <end position="425"/>
    </location>
</feature>
<dbReference type="SMART" id="SM00239">
    <property type="entry name" value="C2"/>
    <property type="match status" value="2"/>
</dbReference>
<accession>A0ABR1BPM8</accession>